<sequence length="148" mass="17051">MVLFTFYLEQSLFVGPYRERAAHATQTSYYIPSDPAILNITSLTVVIKFQEHLLLSGVRPHDAVNITALWPRHPLISESVAGGSTILMFRCRPCPKNVFLLTRARKGIIMDTIFYPSYKITCSISRPLIYCYKHPMPHMRPYATHMKY</sequence>
<evidence type="ECO:0000313" key="2">
    <source>
        <dbReference type="Proteomes" id="UP000027195"/>
    </source>
</evidence>
<proteinExistence type="predicted"/>
<keyword evidence="2" id="KW-1185">Reference proteome</keyword>
<name>A0A067MM31_BOTB1</name>
<reference evidence="2" key="1">
    <citation type="journal article" date="2014" name="Proc. Natl. Acad. Sci. U.S.A.">
        <title>Extensive sampling of basidiomycete genomes demonstrates inadequacy of the white-rot/brown-rot paradigm for wood decay fungi.</title>
        <authorList>
            <person name="Riley R."/>
            <person name="Salamov A.A."/>
            <person name="Brown D.W."/>
            <person name="Nagy L.G."/>
            <person name="Floudas D."/>
            <person name="Held B.W."/>
            <person name="Levasseur A."/>
            <person name="Lombard V."/>
            <person name="Morin E."/>
            <person name="Otillar R."/>
            <person name="Lindquist E.A."/>
            <person name="Sun H."/>
            <person name="LaButti K.M."/>
            <person name="Schmutz J."/>
            <person name="Jabbour D."/>
            <person name="Luo H."/>
            <person name="Baker S.E."/>
            <person name="Pisabarro A.G."/>
            <person name="Walton J.D."/>
            <person name="Blanchette R.A."/>
            <person name="Henrissat B."/>
            <person name="Martin F."/>
            <person name="Cullen D."/>
            <person name="Hibbett D.S."/>
            <person name="Grigoriev I.V."/>
        </authorList>
    </citation>
    <scope>NUCLEOTIDE SEQUENCE [LARGE SCALE GENOMIC DNA]</scope>
    <source>
        <strain evidence="2">FD-172 SS1</strain>
    </source>
</reference>
<dbReference type="AlphaFoldDB" id="A0A067MM31"/>
<gene>
    <name evidence="1" type="ORF">BOTBODRAFT_405357</name>
</gene>
<dbReference type="HOGENOM" id="CLU_1758525_0_0_1"/>
<dbReference type="Proteomes" id="UP000027195">
    <property type="component" value="Unassembled WGS sequence"/>
</dbReference>
<organism evidence="1 2">
    <name type="scientific">Botryobasidium botryosum (strain FD-172 SS1)</name>
    <dbReference type="NCBI Taxonomy" id="930990"/>
    <lineage>
        <taxon>Eukaryota</taxon>
        <taxon>Fungi</taxon>
        <taxon>Dikarya</taxon>
        <taxon>Basidiomycota</taxon>
        <taxon>Agaricomycotina</taxon>
        <taxon>Agaricomycetes</taxon>
        <taxon>Cantharellales</taxon>
        <taxon>Botryobasidiaceae</taxon>
        <taxon>Botryobasidium</taxon>
    </lineage>
</organism>
<protein>
    <submittedName>
        <fullName evidence="1">Uncharacterized protein</fullName>
    </submittedName>
</protein>
<dbReference type="EMBL" id="KL198047">
    <property type="protein sequence ID" value="KDQ12922.1"/>
    <property type="molecule type" value="Genomic_DNA"/>
</dbReference>
<dbReference type="InParanoid" id="A0A067MM31"/>
<accession>A0A067MM31</accession>
<evidence type="ECO:0000313" key="1">
    <source>
        <dbReference type="EMBL" id="KDQ12922.1"/>
    </source>
</evidence>